<keyword evidence="4" id="KW-1185">Reference proteome</keyword>
<evidence type="ECO:0000313" key="4">
    <source>
        <dbReference type="Proteomes" id="UP000799640"/>
    </source>
</evidence>
<dbReference type="PANTHER" id="PTHR31131:SF6">
    <property type="entry name" value="CASTOR ACT DOMAIN-CONTAINING PROTEIN"/>
    <property type="match status" value="1"/>
</dbReference>
<dbReference type="InterPro" id="IPR051719">
    <property type="entry name" value="CASTOR_mTORC1"/>
</dbReference>
<accession>A0A6G1I465</accession>
<evidence type="ECO:0000313" key="3">
    <source>
        <dbReference type="EMBL" id="KAF2402916.1"/>
    </source>
</evidence>
<dbReference type="InterPro" id="IPR045865">
    <property type="entry name" value="ACT-like_dom_sf"/>
</dbReference>
<evidence type="ECO:0000259" key="2">
    <source>
        <dbReference type="Pfam" id="PF13840"/>
    </source>
</evidence>
<evidence type="ECO:0000256" key="1">
    <source>
        <dbReference type="SAM" id="MobiDB-lite"/>
    </source>
</evidence>
<dbReference type="GO" id="GO:0006520">
    <property type="term" value="P:amino acid metabolic process"/>
    <property type="evidence" value="ECO:0007669"/>
    <property type="project" value="UniProtKB-ARBA"/>
</dbReference>
<dbReference type="Proteomes" id="UP000799640">
    <property type="component" value="Unassembled WGS sequence"/>
</dbReference>
<dbReference type="SUPFAM" id="SSF55021">
    <property type="entry name" value="ACT-like"/>
    <property type="match status" value="1"/>
</dbReference>
<dbReference type="Gene3D" id="3.30.2130.10">
    <property type="entry name" value="VC0802-like"/>
    <property type="match status" value="1"/>
</dbReference>
<organism evidence="3 4">
    <name type="scientific">Trichodelitschia bisporula</name>
    <dbReference type="NCBI Taxonomy" id="703511"/>
    <lineage>
        <taxon>Eukaryota</taxon>
        <taxon>Fungi</taxon>
        <taxon>Dikarya</taxon>
        <taxon>Ascomycota</taxon>
        <taxon>Pezizomycotina</taxon>
        <taxon>Dothideomycetes</taxon>
        <taxon>Dothideomycetes incertae sedis</taxon>
        <taxon>Phaeotrichales</taxon>
        <taxon>Phaeotrichaceae</taxon>
        <taxon>Trichodelitschia</taxon>
    </lineage>
</organism>
<reference evidence="3" key="1">
    <citation type="journal article" date="2020" name="Stud. Mycol.">
        <title>101 Dothideomycetes genomes: a test case for predicting lifestyles and emergence of pathogens.</title>
        <authorList>
            <person name="Haridas S."/>
            <person name="Albert R."/>
            <person name="Binder M."/>
            <person name="Bloem J."/>
            <person name="Labutti K."/>
            <person name="Salamov A."/>
            <person name="Andreopoulos B."/>
            <person name="Baker S."/>
            <person name="Barry K."/>
            <person name="Bills G."/>
            <person name="Bluhm B."/>
            <person name="Cannon C."/>
            <person name="Castanera R."/>
            <person name="Culley D."/>
            <person name="Daum C."/>
            <person name="Ezra D."/>
            <person name="Gonzalez J."/>
            <person name="Henrissat B."/>
            <person name="Kuo A."/>
            <person name="Liang C."/>
            <person name="Lipzen A."/>
            <person name="Lutzoni F."/>
            <person name="Magnuson J."/>
            <person name="Mondo S."/>
            <person name="Nolan M."/>
            <person name="Ohm R."/>
            <person name="Pangilinan J."/>
            <person name="Park H.-J."/>
            <person name="Ramirez L."/>
            <person name="Alfaro M."/>
            <person name="Sun H."/>
            <person name="Tritt A."/>
            <person name="Yoshinaga Y."/>
            <person name="Zwiers L.-H."/>
            <person name="Turgeon B."/>
            <person name="Goodwin S."/>
            <person name="Spatafora J."/>
            <person name="Crous P."/>
            <person name="Grigoriev I."/>
        </authorList>
    </citation>
    <scope>NUCLEOTIDE SEQUENCE</scope>
    <source>
        <strain evidence="3">CBS 262.69</strain>
    </source>
</reference>
<dbReference type="EMBL" id="ML996690">
    <property type="protein sequence ID" value="KAF2402916.1"/>
    <property type="molecule type" value="Genomic_DNA"/>
</dbReference>
<dbReference type="PANTHER" id="PTHR31131">
    <property type="entry name" value="CHROMOSOME 1, WHOLE GENOME SHOTGUN SEQUENCE"/>
    <property type="match status" value="1"/>
</dbReference>
<sequence length="397" mass="42243">MLQLQDTQLALIHIPLELYPSFLQPILQLLLPSSPSSSHNGASSGGSVISTGSLSDHPFINISVTPIECSIACSRHLANALFLPARQALPPTVRDAVSISSDDYVVMQVDGEGLEAGQRVLELTAPLAMAGISIFFITTYFSDYILVPNRSRVHVISALEARGFVFEPNSSACTTAGSYTHRASGSASSFESVSAPPGTPPPTSVSELQTRTFATLKKRNVGLKVDPSIRLIQCAGQRDSNNYGRRDHSASHDRLHLGLVRCFASTPKFLSLTLTESEPPSLLLEKRLLGFFDSGANVGEESVLLGAKSDVLVPIILDLRTLPLESTGIVCGIAGRLVGGTRMDFGGQGWESGAVEMSYLSTARAGTVMVAEREIERALRALREGSGLGSNGYEADG</sequence>
<feature type="region of interest" description="Disordered" evidence="1">
    <location>
        <begin position="187"/>
        <end position="207"/>
    </location>
</feature>
<protein>
    <recommendedName>
        <fullName evidence="2">CASTOR ACT domain-containing protein</fullName>
    </recommendedName>
</protein>
<dbReference type="GO" id="GO:0046394">
    <property type="term" value="P:carboxylic acid biosynthetic process"/>
    <property type="evidence" value="ECO:0007669"/>
    <property type="project" value="UniProtKB-ARBA"/>
</dbReference>
<dbReference type="InterPro" id="IPR027795">
    <property type="entry name" value="CASTOR_ACT_dom"/>
</dbReference>
<feature type="domain" description="CASTOR ACT" evidence="2">
    <location>
        <begin position="100"/>
        <end position="160"/>
    </location>
</feature>
<proteinExistence type="predicted"/>
<gene>
    <name evidence="3" type="ORF">EJ06DRAFT_527896</name>
</gene>
<name>A0A6G1I465_9PEZI</name>
<dbReference type="OrthoDB" id="58529at2759"/>
<dbReference type="Pfam" id="PF13840">
    <property type="entry name" value="ACT_7"/>
    <property type="match status" value="1"/>
</dbReference>
<dbReference type="AlphaFoldDB" id="A0A6G1I465"/>